<keyword evidence="4" id="KW-1003">Cell membrane</keyword>
<name>A0A1U7CPR1_9BACT</name>
<feature type="transmembrane region" description="Helical" evidence="9">
    <location>
        <begin position="1015"/>
        <end position="1038"/>
    </location>
</feature>
<sequence length="1072" mass="116283">MFDRLIDWSLRNRPLILLMLVGLVVAGAYSLVRLPIDAVPDITNVQVMALTSAPALGPEEVEQFITIPVENAMNGIPRIQEVRSFSQFGLSGVTIVFDEGTDIYWARQQVGERLAVVRSSIPAEFGQPEMGPIATGLGEILQFEVKNAPDSPRPKTLMELRTILDWDVARPLKSVPGVVEVNAFGGELKTYEVRLDPERLVARGVSVNRVFQAIRLNNSNAGGGYIERLGEQRVIRAVGLVSSLEDLSEIVLDTTPTGTPVYIRDVAEVRFSPLIRNGAVTRDGKGEAVTATAMMLAGENSRAVVERLKAKLDEIRPRLPEGIVVEPYYDRAVLITRTITTVASNLAEGGILVVAVLLALLGNLKAGLVVALTIPLSMLFAGSLMVYYGIAGSLMSLGAIDFGLIVDSSVIMMENCVGHLAHADKRRSAVDVVREAALEVRKPVVFGVAIITIVHLPLLALEGVEGKMFRPMALTVVFALTGSLLLSLTATPVLASFILKPGAAENETPPIRLAKWIYKPFLKGAIQHPIAVVLVSLAMFAVTMPVALSLGGEFIPKLDEGDLVVVVARPPSASLTESIEDTTRLEKALLEAFPEVIESVVSKTGRPEIGIDPAGVNQTDVFIFLKKEKDTLLDLAMKPLHPILALFETKHEESKSELIQRMEAVFRRELPGAFFNFAQPIDLRFNEMLAGVRADIGIGVYGEDLEVLQEKVNAVAAAVEAVPGAADVRAQVLSGLPFLRVQIDRERISRHGINASDILDVVSALGGKIVGQVIEGQRTFDLQVRFDPTARDDVDEIRRLKIADPTGRMIPISELVDFKLEDGAYEVWRKDRQRRAMVQANVRGRDLATFVAEAEQRVKQQVDMPKGYYLEWGGTFENLQSATRRLTIVVPVALVLIFLLLYSTFHSVKLGMLIFLSVPLGAMGGILALWLRDMNLSISAGVGFIALSGVAVLDGLVVVAAIRQRVEAGMPVREAVSDAAMNRLRPVLMTALVASLGFIPMAFSVGSGADVQRPLATVVIGGLITSTGLKLLVIPATYRWFDPGLDAPAEETNVVDARPEPFEDANDEPESI</sequence>
<feature type="transmembrane region" description="Helical" evidence="9">
    <location>
        <begin position="444"/>
        <end position="461"/>
    </location>
</feature>
<dbReference type="Gene3D" id="3.30.70.1440">
    <property type="entry name" value="Multidrug efflux transporter AcrB pore domain"/>
    <property type="match status" value="1"/>
</dbReference>
<organism evidence="10 11">
    <name type="scientific">Paludisphaera borealis</name>
    <dbReference type="NCBI Taxonomy" id="1387353"/>
    <lineage>
        <taxon>Bacteria</taxon>
        <taxon>Pseudomonadati</taxon>
        <taxon>Planctomycetota</taxon>
        <taxon>Planctomycetia</taxon>
        <taxon>Isosphaerales</taxon>
        <taxon>Isosphaeraceae</taxon>
        <taxon>Paludisphaera</taxon>
    </lineage>
</organism>
<comment type="similarity">
    <text evidence="2">Belongs to the resistance-nodulation-cell division (RND) (TC 2.A.6) family.</text>
</comment>
<dbReference type="EMBL" id="CP019082">
    <property type="protein sequence ID" value="APW60898.1"/>
    <property type="molecule type" value="Genomic_DNA"/>
</dbReference>
<dbReference type="GO" id="GO:0008324">
    <property type="term" value="F:monoatomic cation transmembrane transporter activity"/>
    <property type="evidence" value="ECO:0007669"/>
    <property type="project" value="InterPro"/>
</dbReference>
<dbReference type="AlphaFoldDB" id="A0A1U7CPR1"/>
<dbReference type="NCBIfam" id="TIGR00914">
    <property type="entry name" value="2A0601"/>
    <property type="match status" value="1"/>
</dbReference>
<evidence type="ECO:0000313" key="10">
    <source>
        <dbReference type="EMBL" id="APW60898.1"/>
    </source>
</evidence>
<dbReference type="InterPro" id="IPR001036">
    <property type="entry name" value="Acrflvin-R"/>
</dbReference>
<keyword evidence="7 9" id="KW-0472">Membrane</keyword>
<dbReference type="OrthoDB" id="219750at2"/>
<dbReference type="GO" id="GO:0042910">
    <property type="term" value="F:xenobiotic transmembrane transporter activity"/>
    <property type="evidence" value="ECO:0007669"/>
    <property type="project" value="TreeGrafter"/>
</dbReference>
<protein>
    <submittedName>
        <fullName evidence="10">Cobalt-zinc-cadmium resistance protein CzcA</fullName>
    </submittedName>
</protein>
<dbReference type="SUPFAM" id="SSF82714">
    <property type="entry name" value="Multidrug efflux transporter AcrB TolC docking domain, DN and DC subdomains"/>
    <property type="match status" value="2"/>
</dbReference>
<dbReference type="Gene3D" id="3.30.70.1430">
    <property type="entry name" value="Multidrug efflux transporter AcrB pore domain"/>
    <property type="match status" value="2"/>
</dbReference>
<dbReference type="RefSeq" id="WP_076345845.1">
    <property type="nucleotide sequence ID" value="NZ_CP019082.1"/>
</dbReference>
<dbReference type="PRINTS" id="PR00702">
    <property type="entry name" value="ACRIFLAVINRP"/>
</dbReference>
<dbReference type="PANTHER" id="PTHR32063">
    <property type="match status" value="1"/>
</dbReference>
<feature type="transmembrane region" description="Helical" evidence="9">
    <location>
        <begin position="938"/>
        <end position="963"/>
    </location>
</feature>
<dbReference type="InterPro" id="IPR027463">
    <property type="entry name" value="AcrB_DN_DC_subdom"/>
</dbReference>
<dbReference type="GO" id="GO:0005886">
    <property type="term" value="C:plasma membrane"/>
    <property type="evidence" value="ECO:0007669"/>
    <property type="project" value="UniProtKB-SubCell"/>
</dbReference>
<feature type="transmembrane region" description="Helical" evidence="9">
    <location>
        <begin position="911"/>
        <end position="931"/>
    </location>
</feature>
<proteinExistence type="inferred from homology"/>
<evidence type="ECO:0000256" key="3">
    <source>
        <dbReference type="ARBA" id="ARBA00022448"/>
    </source>
</evidence>
<dbReference type="PANTHER" id="PTHR32063:SF24">
    <property type="entry name" value="CATION EFFLUX SYSTEM (ACRB_ACRD_ACRF FAMILY)"/>
    <property type="match status" value="1"/>
</dbReference>
<evidence type="ECO:0000313" key="11">
    <source>
        <dbReference type="Proteomes" id="UP000186309"/>
    </source>
</evidence>
<dbReference type="Gene3D" id="1.20.1640.10">
    <property type="entry name" value="Multidrug efflux transporter AcrB transmembrane domain"/>
    <property type="match status" value="2"/>
</dbReference>
<dbReference type="STRING" id="1387353.BSF38_02390"/>
<evidence type="ECO:0000256" key="8">
    <source>
        <dbReference type="SAM" id="MobiDB-lite"/>
    </source>
</evidence>
<keyword evidence="11" id="KW-1185">Reference proteome</keyword>
<evidence type="ECO:0000256" key="4">
    <source>
        <dbReference type="ARBA" id="ARBA00022475"/>
    </source>
</evidence>
<keyword evidence="6 9" id="KW-1133">Transmembrane helix</keyword>
<feature type="compositionally biased region" description="Acidic residues" evidence="8">
    <location>
        <begin position="1062"/>
        <end position="1072"/>
    </location>
</feature>
<feature type="transmembrane region" description="Helical" evidence="9">
    <location>
        <begin position="526"/>
        <end position="548"/>
    </location>
</feature>
<feature type="region of interest" description="Disordered" evidence="8">
    <location>
        <begin position="1051"/>
        <end position="1072"/>
    </location>
</feature>
<comment type="subcellular location">
    <subcellularLocation>
        <location evidence="1">Cell membrane</location>
        <topology evidence="1">Multi-pass membrane protein</topology>
    </subcellularLocation>
</comment>
<keyword evidence="5 9" id="KW-0812">Transmembrane</keyword>
<evidence type="ECO:0000256" key="9">
    <source>
        <dbReference type="SAM" id="Phobius"/>
    </source>
</evidence>
<dbReference type="Pfam" id="PF00873">
    <property type="entry name" value="ACR_tran"/>
    <property type="match status" value="1"/>
</dbReference>
<feature type="transmembrane region" description="Helical" evidence="9">
    <location>
        <begin position="886"/>
        <end position="905"/>
    </location>
</feature>
<gene>
    <name evidence="10" type="primary">czcA_2</name>
    <name evidence="10" type="ORF">BSF38_02390</name>
</gene>
<dbReference type="KEGG" id="pbor:BSF38_02390"/>
<evidence type="ECO:0000256" key="6">
    <source>
        <dbReference type="ARBA" id="ARBA00022989"/>
    </source>
</evidence>
<evidence type="ECO:0000256" key="5">
    <source>
        <dbReference type="ARBA" id="ARBA00022692"/>
    </source>
</evidence>
<evidence type="ECO:0000256" key="7">
    <source>
        <dbReference type="ARBA" id="ARBA00023136"/>
    </source>
</evidence>
<dbReference type="InterPro" id="IPR004763">
    <property type="entry name" value="CusA-like"/>
</dbReference>
<dbReference type="Proteomes" id="UP000186309">
    <property type="component" value="Chromosome"/>
</dbReference>
<feature type="transmembrane region" description="Helical" evidence="9">
    <location>
        <begin position="983"/>
        <end position="1003"/>
    </location>
</feature>
<evidence type="ECO:0000256" key="1">
    <source>
        <dbReference type="ARBA" id="ARBA00004651"/>
    </source>
</evidence>
<dbReference type="SUPFAM" id="SSF82693">
    <property type="entry name" value="Multidrug efflux transporter AcrB pore domain, PN1, PN2, PC1 and PC2 subdomains"/>
    <property type="match status" value="2"/>
</dbReference>
<dbReference type="SUPFAM" id="SSF82866">
    <property type="entry name" value="Multidrug efflux transporter AcrB transmembrane domain"/>
    <property type="match status" value="2"/>
</dbReference>
<keyword evidence="3" id="KW-0813">Transport</keyword>
<reference evidence="11" key="1">
    <citation type="submission" date="2016-12" db="EMBL/GenBank/DDBJ databases">
        <title>Comparative genomics of four Isosphaeraceae planctomycetes: a common pool of plasmids and glycoside hydrolase genes.</title>
        <authorList>
            <person name="Ivanova A."/>
        </authorList>
    </citation>
    <scope>NUCLEOTIDE SEQUENCE [LARGE SCALE GENOMIC DNA]</scope>
    <source>
        <strain evidence="11">PX4</strain>
    </source>
</reference>
<evidence type="ECO:0000256" key="2">
    <source>
        <dbReference type="ARBA" id="ARBA00010942"/>
    </source>
</evidence>
<feature type="transmembrane region" description="Helical" evidence="9">
    <location>
        <begin position="473"/>
        <end position="499"/>
    </location>
</feature>
<accession>A0A1U7CPR1</accession>
<dbReference type="Gene3D" id="3.30.70.1320">
    <property type="entry name" value="Multidrug efflux transporter AcrB pore domain like"/>
    <property type="match status" value="1"/>
</dbReference>
<dbReference type="Gene3D" id="3.30.2090.10">
    <property type="entry name" value="Multidrug efflux transporter AcrB TolC docking domain, DN and DC subdomains"/>
    <property type="match status" value="2"/>
</dbReference>